<name>A0ABP7JCU3_9ACTN</name>
<reference evidence="2" key="1">
    <citation type="journal article" date="2019" name="Int. J. Syst. Evol. Microbiol.">
        <title>The Global Catalogue of Microorganisms (GCM) 10K type strain sequencing project: providing services to taxonomists for standard genome sequencing and annotation.</title>
        <authorList>
            <consortium name="The Broad Institute Genomics Platform"/>
            <consortium name="The Broad Institute Genome Sequencing Center for Infectious Disease"/>
            <person name="Wu L."/>
            <person name="Ma J."/>
        </authorList>
    </citation>
    <scope>NUCLEOTIDE SEQUENCE [LARGE SCALE GENOMIC DNA]</scope>
    <source>
        <strain evidence="2">JCM 17138</strain>
    </source>
</reference>
<protein>
    <recommendedName>
        <fullName evidence="3">HNH endonuclease</fullName>
    </recommendedName>
</protein>
<dbReference type="SUPFAM" id="SSF54427">
    <property type="entry name" value="NTF2-like"/>
    <property type="match status" value="1"/>
</dbReference>
<dbReference type="InterPro" id="IPR032710">
    <property type="entry name" value="NTF2-like_dom_sf"/>
</dbReference>
<evidence type="ECO:0008006" key="3">
    <source>
        <dbReference type="Google" id="ProtNLM"/>
    </source>
</evidence>
<gene>
    <name evidence="1" type="ORF">GCM10022403_087260</name>
</gene>
<sequence length="241" mass="25489">MPPPAPSSTPADPASVVESFYAAINAHDYQRAWDLGGSYLGRPYADFAGGFADTAADVISIDNVNGNMVDVHLHAVHTDGSTADYAGWYLVESGTIRHGSLHLVATSEATRTPVPTVPSGATGAINPAVTQSTIHSTICVPGWTETIRPPVNVTERLKRQQLASSSAADKDPSHYEEDHIVPLELGGAPSDPANLRPVPLSQARMDDRLENSLHRAVCDGTMTLTAAQSKIEQAKATEAQS</sequence>
<keyword evidence="2" id="KW-1185">Reference proteome</keyword>
<dbReference type="Proteomes" id="UP001501009">
    <property type="component" value="Unassembled WGS sequence"/>
</dbReference>
<dbReference type="EMBL" id="BAABDE010000040">
    <property type="protein sequence ID" value="GAA3841649.1"/>
    <property type="molecule type" value="Genomic_DNA"/>
</dbReference>
<comment type="caution">
    <text evidence="1">The sequence shown here is derived from an EMBL/GenBank/DDBJ whole genome shotgun (WGS) entry which is preliminary data.</text>
</comment>
<organism evidence="1 2">
    <name type="scientific">Streptomyces coacervatus</name>
    <dbReference type="NCBI Taxonomy" id="647381"/>
    <lineage>
        <taxon>Bacteria</taxon>
        <taxon>Bacillati</taxon>
        <taxon>Actinomycetota</taxon>
        <taxon>Actinomycetes</taxon>
        <taxon>Kitasatosporales</taxon>
        <taxon>Streptomycetaceae</taxon>
        <taxon>Streptomyces</taxon>
    </lineage>
</organism>
<proteinExistence type="predicted"/>
<evidence type="ECO:0000313" key="2">
    <source>
        <dbReference type="Proteomes" id="UP001501009"/>
    </source>
</evidence>
<evidence type="ECO:0000313" key="1">
    <source>
        <dbReference type="EMBL" id="GAA3841649.1"/>
    </source>
</evidence>
<accession>A0ABP7JCU3</accession>